<feature type="domain" description="ABC transporter" evidence="5">
    <location>
        <begin position="4"/>
        <end position="253"/>
    </location>
</feature>
<dbReference type="Pfam" id="PF00005">
    <property type="entry name" value="ABC_tran"/>
    <property type="match status" value="2"/>
</dbReference>
<dbReference type="Proteomes" id="UP000269019">
    <property type="component" value="Chromosome"/>
</dbReference>
<evidence type="ECO:0000313" key="7">
    <source>
        <dbReference type="Proteomes" id="UP000269019"/>
    </source>
</evidence>
<reference evidence="6 7" key="1">
    <citation type="submission" date="2018-11" db="EMBL/GenBank/DDBJ databases">
        <authorList>
            <person name="Kleinhagauer T."/>
            <person name="Glaeser S.P."/>
            <person name="Spergser J."/>
            <person name="Ruckert C."/>
            <person name="Kaempfer P."/>
            <person name="Busse H.-J."/>
        </authorList>
    </citation>
    <scope>NUCLEOTIDE SEQUENCE [LARGE SCALE GENOMIC DNA]</scope>
    <source>
        <strain evidence="6 7">200CH</strain>
    </source>
</reference>
<evidence type="ECO:0000256" key="1">
    <source>
        <dbReference type="ARBA" id="ARBA00005417"/>
    </source>
</evidence>
<dbReference type="EMBL" id="CP033896">
    <property type="protein sequence ID" value="AZA14085.1"/>
    <property type="molecule type" value="Genomic_DNA"/>
</dbReference>
<dbReference type="GO" id="GO:0016887">
    <property type="term" value="F:ATP hydrolysis activity"/>
    <property type="evidence" value="ECO:0007669"/>
    <property type="project" value="InterPro"/>
</dbReference>
<dbReference type="PROSITE" id="PS50893">
    <property type="entry name" value="ABC_TRANSPORTER_2"/>
    <property type="match status" value="2"/>
</dbReference>
<dbReference type="InterPro" id="IPR027417">
    <property type="entry name" value="P-loop_NTPase"/>
</dbReference>
<gene>
    <name evidence="6" type="primary">gsiA4</name>
    <name evidence="6" type="ORF">CCHOA_08480</name>
</gene>
<keyword evidence="7" id="KW-1185">Reference proteome</keyword>
<dbReference type="PROSITE" id="PS00211">
    <property type="entry name" value="ABC_TRANSPORTER_1"/>
    <property type="match status" value="2"/>
</dbReference>
<keyword evidence="4 6" id="KW-0067">ATP-binding</keyword>
<dbReference type="CDD" id="cd03257">
    <property type="entry name" value="ABC_NikE_OppD_transporters"/>
    <property type="match status" value="2"/>
</dbReference>
<proteinExistence type="inferred from homology"/>
<dbReference type="NCBIfam" id="NF007739">
    <property type="entry name" value="PRK10419.1"/>
    <property type="match status" value="2"/>
</dbReference>
<dbReference type="GO" id="GO:0055085">
    <property type="term" value="P:transmembrane transport"/>
    <property type="evidence" value="ECO:0007669"/>
    <property type="project" value="UniProtKB-ARBA"/>
</dbReference>
<keyword evidence="3" id="KW-0547">Nucleotide-binding</keyword>
<evidence type="ECO:0000313" key="6">
    <source>
        <dbReference type="EMBL" id="AZA14085.1"/>
    </source>
</evidence>
<evidence type="ECO:0000256" key="2">
    <source>
        <dbReference type="ARBA" id="ARBA00022448"/>
    </source>
</evidence>
<keyword evidence="2" id="KW-0813">Transport</keyword>
<organism evidence="6 7">
    <name type="scientific">Corynebacterium choanae</name>
    <dbReference type="NCBI Taxonomy" id="1862358"/>
    <lineage>
        <taxon>Bacteria</taxon>
        <taxon>Bacillati</taxon>
        <taxon>Actinomycetota</taxon>
        <taxon>Actinomycetes</taxon>
        <taxon>Mycobacteriales</taxon>
        <taxon>Corynebacteriaceae</taxon>
        <taxon>Corynebacterium</taxon>
    </lineage>
</organism>
<dbReference type="PANTHER" id="PTHR43776:SF7">
    <property type="entry name" value="D,D-DIPEPTIDE TRANSPORT ATP-BINDING PROTEIN DDPF-RELATED"/>
    <property type="match status" value="1"/>
</dbReference>
<feature type="domain" description="ABC transporter" evidence="5">
    <location>
        <begin position="296"/>
        <end position="550"/>
    </location>
</feature>
<dbReference type="InterPro" id="IPR003439">
    <property type="entry name" value="ABC_transporter-like_ATP-bd"/>
</dbReference>
<dbReference type="OrthoDB" id="8036461at2"/>
<protein>
    <submittedName>
        <fullName evidence="6">Glutathione import ATP-binding protein GsiA</fullName>
        <ecNumber evidence="6">3.6.3.-</ecNumber>
    </submittedName>
</protein>
<dbReference type="GO" id="GO:0015833">
    <property type="term" value="P:peptide transport"/>
    <property type="evidence" value="ECO:0007669"/>
    <property type="project" value="InterPro"/>
</dbReference>
<accession>A0A3G6J7K2</accession>
<dbReference type="InterPro" id="IPR003593">
    <property type="entry name" value="AAA+_ATPase"/>
</dbReference>
<keyword evidence="6" id="KW-0378">Hydrolase</keyword>
<dbReference type="EC" id="3.6.3.-" evidence="6"/>
<dbReference type="GO" id="GO:0005524">
    <property type="term" value="F:ATP binding"/>
    <property type="evidence" value="ECO:0007669"/>
    <property type="project" value="UniProtKB-KW"/>
</dbReference>
<evidence type="ECO:0000256" key="4">
    <source>
        <dbReference type="ARBA" id="ARBA00022840"/>
    </source>
</evidence>
<dbReference type="Gene3D" id="3.40.50.300">
    <property type="entry name" value="P-loop containing nucleotide triphosphate hydrolases"/>
    <property type="match status" value="2"/>
</dbReference>
<evidence type="ECO:0000259" key="5">
    <source>
        <dbReference type="PROSITE" id="PS50893"/>
    </source>
</evidence>
<dbReference type="Pfam" id="PF08352">
    <property type="entry name" value="oligo_HPY"/>
    <property type="match status" value="2"/>
</dbReference>
<dbReference type="InterPro" id="IPR013563">
    <property type="entry name" value="Oligopep_ABC_C"/>
</dbReference>
<dbReference type="KEGG" id="ccho:CCHOA_08480"/>
<dbReference type="NCBIfam" id="NF008453">
    <property type="entry name" value="PRK11308.1"/>
    <property type="match status" value="2"/>
</dbReference>
<dbReference type="AlphaFoldDB" id="A0A3G6J7K2"/>
<dbReference type="InterPro" id="IPR050319">
    <property type="entry name" value="ABC_transp_ATP-bind"/>
</dbReference>
<dbReference type="RefSeq" id="WP_123929021.1">
    <property type="nucleotide sequence ID" value="NZ_CP033896.1"/>
</dbReference>
<sequence length="565" mass="61108">MSVLQCRNLTITTRHGVRLVDNVHLRLDRGERVGLIGESGSGKSLTAFALLGLVHPSLTVTGEITLADQPGNLVTLAERVMCTIRGRRIAMVFQEPMTALNPVHTIGDQIAEVLLHHRMVSSAAAARGRVTELLEQVELTLTGDPYRTYPHQLSGGQRQRVLIAMAIATNPDVLICDEPTTALDTTVQRTIVRLIARLVETHNMALLFITHDLGLIGDMCQRVMVMQHGVIVEAADTATIFTHPTHPYTRGLLAASDLRARDTKGRLYTVQSAGDDYAPGVAHAQPQFPAPGAPLLEAKGVSKTYFRNTGLFRRVEHHALQPTDCVLRSGQRLGIVGGSGSGKSTLLKIVAGLIEPSTGTVTIDGRTYGSRAEVSKADHRRAVAYAHRQLQLVFQDPSGSLDPRMTIGTIVGEPLQATSLSTSQRRDRVVEVLGEVGIDPSAVDRYPHEFSGGQRQRISIARALSLRPRILLADEPVSALDVSVRAQVLNLLTELIIDHELALILVGHDLSVVREMCSEVMVLDRGRVVETGSVTQVWNAPSHPYTQSLLAAVPTIGSPATVTAP</sequence>
<evidence type="ECO:0000256" key="3">
    <source>
        <dbReference type="ARBA" id="ARBA00022741"/>
    </source>
</evidence>
<dbReference type="SUPFAM" id="SSF52540">
    <property type="entry name" value="P-loop containing nucleoside triphosphate hydrolases"/>
    <property type="match status" value="2"/>
</dbReference>
<dbReference type="SMART" id="SM00382">
    <property type="entry name" value="AAA"/>
    <property type="match status" value="2"/>
</dbReference>
<dbReference type="PANTHER" id="PTHR43776">
    <property type="entry name" value="TRANSPORT ATP-BINDING PROTEIN"/>
    <property type="match status" value="1"/>
</dbReference>
<comment type="similarity">
    <text evidence="1">Belongs to the ABC transporter superfamily.</text>
</comment>
<name>A0A3G6J7K2_9CORY</name>
<dbReference type="InterPro" id="IPR017871">
    <property type="entry name" value="ABC_transporter-like_CS"/>
</dbReference>